<keyword evidence="2" id="KW-0732">Signal</keyword>
<dbReference type="InterPro" id="IPR026893">
    <property type="entry name" value="Tyr/Ser_Pase_IphP-type"/>
</dbReference>
<dbReference type="SUPFAM" id="SSF52799">
    <property type="entry name" value="(Phosphotyrosine protein) phosphatases II"/>
    <property type="match status" value="1"/>
</dbReference>
<dbReference type="GO" id="GO:0004721">
    <property type="term" value="F:phosphoprotein phosphatase activity"/>
    <property type="evidence" value="ECO:0007669"/>
    <property type="project" value="InterPro"/>
</dbReference>
<dbReference type="EMBL" id="QJJM01000002">
    <property type="protein sequence ID" value="PXW78494.1"/>
    <property type="molecule type" value="Genomic_DNA"/>
</dbReference>
<dbReference type="OrthoDB" id="1188001at2"/>
<dbReference type="RefSeq" id="WP_110297585.1">
    <property type="nucleotide sequence ID" value="NZ_QJJM01000002.1"/>
</dbReference>
<feature type="signal peptide" evidence="2">
    <location>
        <begin position="1"/>
        <end position="20"/>
    </location>
</feature>
<evidence type="ECO:0000313" key="4">
    <source>
        <dbReference type="Proteomes" id="UP000248014"/>
    </source>
</evidence>
<sequence length="348" mass="37445">MRLKTAFALALFASAAPALAIDSVMVSRIDADKVKVTWTDADPVDIIVTDTPIAAGAAVPAVKANRKGEAIVALPASKRQFLVLRDGGDASLTLTAERELPLARGSNFRDLGGYKAAGGKTVRWGKIFRSGALPLLTDEDYTLLGGLAIGTIVDLRSIEEREVAATQLDDRTGALFISNDYSLKPLMANMGSMKGEYVYTGMEKLLAPQYRSLFKRLLADDGAVMYHCSAGQDRTGIASALILSALGVDRETILADYHLSTQLRRPQNEMPPLDPADYPTNPIVQYYAAAAKKPGGVKAEPLYSASGKSHLAQFFEVIDRDYGGVEGYLATIGITQVDIARLRALYLE</sequence>
<comment type="similarity">
    <text evidence="1">Belongs to the protein-tyrosine phosphatase family.</text>
</comment>
<accession>A0A2V3VBF1</accession>
<dbReference type="Pfam" id="PF13350">
    <property type="entry name" value="Y_phosphatase3"/>
    <property type="match status" value="1"/>
</dbReference>
<name>A0A2V3VBF1_9SPHN</name>
<organism evidence="3 4">
    <name type="scientific">Blastomonas natatoria</name>
    <dbReference type="NCBI Taxonomy" id="34015"/>
    <lineage>
        <taxon>Bacteria</taxon>
        <taxon>Pseudomonadati</taxon>
        <taxon>Pseudomonadota</taxon>
        <taxon>Alphaproteobacteria</taxon>
        <taxon>Sphingomonadales</taxon>
        <taxon>Sphingomonadaceae</taxon>
        <taxon>Blastomonas</taxon>
    </lineage>
</organism>
<evidence type="ECO:0000313" key="3">
    <source>
        <dbReference type="EMBL" id="PXW78494.1"/>
    </source>
</evidence>
<dbReference type="PANTHER" id="PTHR31126">
    <property type="entry name" value="TYROSINE-PROTEIN PHOSPHATASE"/>
    <property type="match status" value="1"/>
</dbReference>
<dbReference type="InterPro" id="IPR029021">
    <property type="entry name" value="Prot-tyrosine_phosphatase-like"/>
</dbReference>
<proteinExistence type="inferred from homology"/>
<evidence type="ECO:0000256" key="2">
    <source>
        <dbReference type="SAM" id="SignalP"/>
    </source>
</evidence>
<evidence type="ECO:0000256" key="1">
    <source>
        <dbReference type="ARBA" id="ARBA00009580"/>
    </source>
</evidence>
<feature type="chain" id="PRO_5016169244" evidence="2">
    <location>
        <begin position="21"/>
        <end position="348"/>
    </location>
</feature>
<dbReference type="Gene3D" id="3.90.190.10">
    <property type="entry name" value="Protein tyrosine phosphatase superfamily"/>
    <property type="match status" value="1"/>
</dbReference>
<protein>
    <submittedName>
        <fullName evidence="3">Protein-tyrosine phosphatase</fullName>
    </submittedName>
</protein>
<dbReference type="Proteomes" id="UP000248014">
    <property type="component" value="Unassembled WGS sequence"/>
</dbReference>
<comment type="caution">
    <text evidence="3">The sequence shown here is derived from an EMBL/GenBank/DDBJ whole genome shotgun (WGS) entry which is preliminary data.</text>
</comment>
<gene>
    <name evidence="3" type="ORF">C7451_102165</name>
</gene>
<reference evidence="3 4" key="1">
    <citation type="submission" date="2018-05" db="EMBL/GenBank/DDBJ databases">
        <title>Genomic Encyclopedia of Type Strains, Phase IV (KMG-IV): sequencing the most valuable type-strain genomes for metagenomic binning, comparative biology and taxonomic classification.</title>
        <authorList>
            <person name="Goeker M."/>
        </authorList>
    </citation>
    <scope>NUCLEOTIDE SEQUENCE [LARGE SCALE GENOMIC DNA]</scope>
    <source>
        <strain evidence="3 4">DSM 3183</strain>
    </source>
</reference>
<dbReference type="AlphaFoldDB" id="A0A2V3VBF1"/>
<dbReference type="PANTHER" id="PTHR31126:SF1">
    <property type="entry name" value="TYROSINE SPECIFIC PROTEIN PHOSPHATASES DOMAIN-CONTAINING PROTEIN"/>
    <property type="match status" value="1"/>
</dbReference>
<keyword evidence="4" id="KW-1185">Reference proteome</keyword>